<proteinExistence type="predicted"/>
<evidence type="ECO:0000313" key="1">
    <source>
        <dbReference type="WBParaSite" id="HPLM_0000533001-mRNA-1"/>
    </source>
</evidence>
<name>A0A0N4W5R1_HAEPC</name>
<accession>A0A0N4W5R1</accession>
<protein>
    <submittedName>
        <fullName evidence="1">Integron gene cassette protein</fullName>
    </submittedName>
</protein>
<organism evidence="1">
    <name type="scientific">Haemonchus placei</name>
    <name type="common">Barber's pole worm</name>
    <dbReference type="NCBI Taxonomy" id="6290"/>
    <lineage>
        <taxon>Eukaryota</taxon>
        <taxon>Metazoa</taxon>
        <taxon>Ecdysozoa</taxon>
        <taxon>Nematoda</taxon>
        <taxon>Chromadorea</taxon>
        <taxon>Rhabditida</taxon>
        <taxon>Rhabditina</taxon>
        <taxon>Rhabditomorpha</taxon>
        <taxon>Strongyloidea</taxon>
        <taxon>Trichostrongylidae</taxon>
        <taxon>Haemonchus</taxon>
    </lineage>
</organism>
<dbReference type="AlphaFoldDB" id="A0A0N4W5R1"/>
<sequence>LVRIASVLLRTAKLRKHPHSLRPFEVEGSAVFQPRRSAKAITNMVFPSLRAHWPKTTRSAASEVLAC</sequence>
<reference evidence="1" key="1">
    <citation type="submission" date="2017-02" db="UniProtKB">
        <authorList>
            <consortium name="WormBaseParasite"/>
        </authorList>
    </citation>
    <scope>IDENTIFICATION</scope>
</reference>
<dbReference type="WBParaSite" id="HPLM_0000533001-mRNA-1">
    <property type="protein sequence ID" value="HPLM_0000533001-mRNA-1"/>
    <property type="gene ID" value="HPLM_0000533001"/>
</dbReference>